<keyword evidence="1" id="KW-0812">Transmembrane</keyword>
<reference evidence="2 3" key="1">
    <citation type="submission" date="2012-02" db="EMBL/GenBank/DDBJ databases">
        <title>Improved High-Quality Draft genome of Joostella marina DSM 19592.</title>
        <authorList>
            <consortium name="US DOE Joint Genome Institute (JGI-PGF)"/>
            <person name="Lucas S."/>
            <person name="Copeland A."/>
            <person name="Lapidus A."/>
            <person name="Bruce D."/>
            <person name="Goodwin L."/>
            <person name="Pitluck S."/>
            <person name="Peters L."/>
            <person name="Chertkov O."/>
            <person name="Ovchinnikova G."/>
            <person name="Kyrpides N."/>
            <person name="Mavromatis K."/>
            <person name="Detter J.C."/>
            <person name="Han C."/>
            <person name="Land M."/>
            <person name="Hauser L."/>
            <person name="Markowitz V."/>
            <person name="Cheng J.-F."/>
            <person name="Hugenholtz P."/>
            <person name="Woyke T."/>
            <person name="Wu D."/>
            <person name="Tindall B."/>
            <person name="Brambilla E."/>
            <person name="Klenk H.-P."/>
            <person name="Eisen J.A."/>
        </authorList>
    </citation>
    <scope>NUCLEOTIDE SEQUENCE [LARGE SCALE GENOMIC DNA]</scope>
    <source>
        <strain evidence="2 3">DSM 19592</strain>
    </source>
</reference>
<sequence>MIISRGWGILAFLIPITIILLGISFFGKNGNATLSILFYSLIIAGTLTFLLGLIFKKKSIKKHDLYFLPLQIWGVIWVIIGIIGAIYA</sequence>
<evidence type="ECO:0000313" key="2">
    <source>
        <dbReference type="EMBL" id="EIJ37449.1"/>
    </source>
</evidence>
<accession>I3C1F6</accession>
<dbReference type="OrthoDB" id="1454529at2"/>
<feature type="transmembrane region" description="Helical" evidence="1">
    <location>
        <begin position="67"/>
        <end position="87"/>
    </location>
</feature>
<gene>
    <name evidence="2" type="ORF">JoomaDRAFT_0392</name>
</gene>
<evidence type="ECO:0000313" key="3">
    <source>
        <dbReference type="Proteomes" id="UP000004690"/>
    </source>
</evidence>
<dbReference type="STRING" id="926559.JoomaDRAFT_0392"/>
<keyword evidence="3" id="KW-1185">Reference proteome</keyword>
<dbReference type="Proteomes" id="UP000004690">
    <property type="component" value="Unassembled WGS sequence"/>
</dbReference>
<proteinExistence type="predicted"/>
<evidence type="ECO:0000256" key="1">
    <source>
        <dbReference type="SAM" id="Phobius"/>
    </source>
</evidence>
<dbReference type="eggNOG" id="ENOG502ZPRG">
    <property type="taxonomic scope" value="Bacteria"/>
</dbReference>
<protein>
    <submittedName>
        <fullName evidence="2">Uncharacterized protein</fullName>
    </submittedName>
</protein>
<dbReference type="RefSeq" id="WP_008616341.1">
    <property type="nucleotide sequence ID" value="NZ_JH651380.1"/>
</dbReference>
<keyword evidence="1" id="KW-0472">Membrane</keyword>
<keyword evidence="1" id="KW-1133">Transmembrane helix</keyword>
<organism evidence="2 3">
    <name type="scientific">Galbibacter orientalis DSM 19592</name>
    <dbReference type="NCBI Taxonomy" id="926559"/>
    <lineage>
        <taxon>Bacteria</taxon>
        <taxon>Pseudomonadati</taxon>
        <taxon>Bacteroidota</taxon>
        <taxon>Flavobacteriia</taxon>
        <taxon>Flavobacteriales</taxon>
        <taxon>Flavobacteriaceae</taxon>
        <taxon>Galbibacter</taxon>
    </lineage>
</organism>
<dbReference type="AlphaFoldDB" id="I3C1F6"/>
<name>I3C1F6_9FLAO</name>
<dbReference type="EMBL" id="JH651380">
    <property type="protein sequence ID" value="EIJ37449.1"/>
    <property type="molecule type" value="Genomic_DNA"/>
</dbReference>
<feature type="transmembrane region" description="Helical" evidence="1">
    <location>
        <begin position="7"/>
        <end position="26"/>
    </location>
</feature>
<dbReference type="HOGENOM" id="CLU_2439241_0_0_10"/>
<feature type="transmembrane region" description="Helical" evidence="1">
    <location>
        <begin position="32"/>
        <end position="55"/>
    </location>
</feature>